<keyword evidence="2" id="KW-0812">Transmembrane</keyword>
<evidence type="ECO:0000256" key="1">
    <source>
        <dbReference type="SAM" id="MobiDB-lite"/>
    </source>
</evidence>
<evidence type="ECO:0000256" key="2">
    <source>
        <dbReference type="SAM" id="Phobius"/>
    </source>
</evidence>
<reference evidence="4 5" key="1">
    <citation type="submission" date="2013-02" db="EMBL/GenBank/DDBJ databases">
        <title>Draft Genome Sequence of Streptomyces aurantiacus, Which Produces Setomimycin.</title>
        <authorList>
            <person name="Gruening B.A."/>
            <person name="Praeg A."/>
            <person name="Erxleben A."/>
            <person name="Guenther S."/>
            <person name="Mueller M."/>
        </authorList>
    </citation>
    <scope>NUCLEOTIDE SEQUENCE [LARGE SCALE GENOMIC DNA]</scope>
    <source>
        <strain evidence="4 5">JA 4570</strain>
    </source>
</reference>
<feature type="domain" description="DUF6801" evidence="3">
    <location>
        <begin position="214"/>
        <end position="360"/>
    </location>
</feature>
<evidence type="ECO:0000259" key="3">
    <source>
        <dbReference type="Pfam" id="PF20611"/>
    </source>
</evidence>
<protein>
    <recommendedName>
        <fullName evidence="3">DUF6801 domain-containing protein</fullName>
    </recommendedName>
</protein>
<dbReference type="EMBL" id="AOPZ01000316">
    <property type="protein sequence ID" value="EPH41315.1"/>
    <property type="molecule type" value="Genomic_DNA"/>
</dbReference>
<feature type="transmembrane region" description="Helical" evidence="2">
    <location>
        <begin position="439"/>
        <end position="460"/>
    </location>
</feature>
<dbReference type="Proteomes" id="UP000014629">
    <property type="component" value="Unassembled WGS sequence"/>
</dbReference>
<keyword evidence="2" id="KW-1133">Transmembrane helix</keyword>
<gene>
    <name evidence="4" type="ORF">STRAU_5551</name>
</gene>
<dbReference type="AlphaFoldDB" id="S3ZSA4"/>
<evidence type="ECO:0000313" key="5">
    <source>
        <dbReference type="Proteomes" id="UP000014629"/>
    </source>
</evidence>
<evidence type="ECO:0000313" key="4">
    <source>
        <dbReference type="EMBL" id="EPH41315.1"/>
    </source>
</evidence>
<accession>S3ZSA4</accession>
<dbReference type="Pfam" id="PF20611">
    <property type="entry name" value="DUF6801"/>
    <property type="match status" value="1"/>
</dbReference>
<name>S3ZSA4_9ACTN</name>
<feature type="compositionally biased region" description="Low complexity" evidence="1">
    <location>
        <begin position="386"/>
        <end position="405"/>
    </location>
</feature>
<dbReference type="PATRIC" id="fig|1286094.4.peg.5478"/>
<feature type="compositionally biased region" description="Gly residues" evidence="1">
    <location>
        <begin position="371"/>
        <end position="385"/>
    </location>
</feature>
<sequence>MKVIGARVPVAHPALIRRHVLAPEVGALARPHVLGRPRIDNVSSQNHRRHLSPRPSRSVHISISGSRAHGTRPPVGAAKFRERQCGPGGTRHIRVETHTRALTSRLRTTPTSLRARAIPAREPALRSGTGSAVRQGRLCVETQVLDWNSRDQMASDKLIQNLRGQHRTSPSVPSGPAARSALRLTLAIGVAGAGLGVCGAGPAVADPVSLELGYTCSVPVVRERSGTVKIDSDVPKSTPVGKPTSEFVIRASVPVNAADTRGLRRAGIKTIKGTVDAKFRVRAPEGDTNLNVPFQVATANVPASGPFLVKATAAAPKRTFSRPGKAKITVGDLVMHVTASGVLTVKLDVPCRLGAGQNNVVASFDITGTGTGTGAGTGTGTGPGTTTGPAPSETAGAGTSGTTGSQNPSEVAKAGAPKEGSAADSGDLATAGSQGTTRLIPLAAGAVVLGTISVAAVVRFRSRGR</sequence>
<comment type="caution">
    <text evidence="4">The sequence shown here is derived from an EMBL/GenBank/DDBJ whole genome shotgun (WGS) entry which is preliminary data.</text>
</comment>
<feature type="region of interest" description="Disordered" evidence="1">
    <location>
        <begin position="38"/>
        <end position="74"/>
    </location>
</feature>
<dbReference type="InterPro" id="IPR046542">
    <property type="entry name" value="DUF6801"/>
</dbReference>
<proteinExistence type="predicted"/>
<keyword evidence="5" id="KW-1185">Reference proteome</keyword>
<organism evidence="4 5">
    <name type="scientific">Streptomyces aurantiacus JA 4570</name>
    <dbReference type="NCBI Taxonomy" id="1286094"/>
    <lineage>
        <taxon>Bacteria</taxon>
        <taxon>Bacillati</taxon>
        <taxon>Actinomycetota</taxon>
        <taxon>Actinomycetes</taxon>
        <taxon>Kitasatosporales</taxon>
        <taxon>Streptomycetaceae</taxon>
        <taxon>Streptomyces</taxon>
        <taxon>Streptomyces aurantiacus group</taxon>
    </lineage>
</organism>
<feature type="region of interest" description="Disordered" evidence="1">
    <location>
        <begin position="371"/>
        <end position="431"/>
    </location>
</feature>
<keyword evidence="2" id="KW-0472">Membrane</keyword>